<dbReference type="EMBL" id="JAJJMA010200473">
    <property type="protein sequence ID" value="MCL7039354.1"/>
    <property type="molecule type" value="Genomic_DNA"/>
</dbReference>
<feature type="compositionally biased region" description="Acidic residues" evidence="1">
    <location>
        <begin position="36"/>
        <end position="56"/>
    </location>
</feature>
<evidence type="ECO:0000313" key="2">
    <source>
        <dbReference type="EMBL" id="MCL7039354.1"/>
    </source>
</evidence>
<evidence type="ECO:0000256" key="1">
    <source>
        <dbReference type="SAM" id="MobiDB-lite"/>
    </source>
</evidence>
<dbReference type="AlphaFoldDB" id="A0AA41VDP0"/>
<proteinExistence type="predicted"/>
<feature type="region of interest" description="Disordered" evidence="1">
    <location>
        <begin position="28"/>
        <end position="105"/>
    </location>
</feature>
<comment type="caution">
    <text evidence="2">The sequence shown here is derived from an EMBL/GenBank/DDBJ whole genome shotgun (WGS) entry which is preliminary data.</text>
</comment>
<keyword evidence="3" id="KW-1185">Reference proteome</keyword>
<protein>
    <submittedName>
        <fullName evidence="2">Uncharacterized protein</fullName>
    </submittedName>
</protein>
<reference evidence="2" key="1">
    <citation type="submission" date="2022-03" db="EMBL/GenBank/DDBJ databases">
        <title>A functionally conserved STORR gene fusion in Papaver species that diverged 16.8 million years ago.</title>
        <authorList>
            <person name="Catania T."/>
        </authorList>
    </citation>
    <scope>NUCLEOTIDE SEQUENCE</scope>
    <source>
        <strain evidence="2">S-191538</strain>
    </source>
</reference>
<evidence type="ECO:0000313" key="3">
    <source>
        <dbReference type="Proteomes" id="UP001177140"/>
    </source>
</evidence>
<organism evidence="2 3">
    <name type="scientific">Papaver nudicaule</name>
    <name type="common">Iceland poppy</name>
    <dbReference type="NCBI Taxonomy" id="74823"/>
    <lineage>
        <taxon>Eukaryota</taxon>
        <taxon>Viridiplantae</taxon>
        <taxon>Streptophyta</taxon>
        <taxon>Embryophyta</taxon>
        <taxon>Tracheophyta</taxon>
        <taxon>Spermatophyta</taxon>
        <taxon>Magnoliopsida</taxon>
        <taxon>Ranunculales</taxon>
        <taxon>Papaveraceae</taxon>
        <taxon>Papaveroideae</taxon>
        <taxon>Papaver</taxon>
    </lineage>
</organism>
<dbReference type="Proteomes" id="UP001177140">
    <property type="component" value="Unassembled WGS sequence"/>
</dbReference>
<feature type="compositionally biased region" description="Basic and acidic residues" evidence="1">
    <location>
        <begin position="57"/>
        <end position="69"/>
    </location>
</feature>
<sequence length="391" mass="44260">MLTSSVPEIAIGGKKDLNIPDLHAHTAKFSECQSESSEDLSDSSSEESEEDYDGDNLSDRSLSDYHPEDDLYTAPKSKDSEDSDDLQQSPPPTKKRREETDPAEKYLGGCEAVKPSTFKPMSDLSSQFVPWLSKSSDCEYIIPDKKSWIKSWSSESSKERKGFNYLDVYGFYKTETGMGGYGVILRDPCGKPVTASASVQPKGKSFFFHVLDGVRAGLELALQQNRYDLRLMFNSVTLDSCLRYMFETIDNGLCDASFTRYACGTCDKCLRFVIPLSDNEFVTLVGTLRKIIDLRSKIMEKSRYFRVTNDGSVLNMAAYHLAKQHARNRKTKTEPKTELIEPISFDKELQKILYQDAYVGPASYSEQLQSKKYRSIRHQYLLSEAKKLGYP</sequence>
<feature type="region of interest" description="Disordered" evidence="1">
    <location>
        <begin position="1"/>
        <end position="20"/>
    </location>
</feature>
<accession>A0AA41VDP0</accession>
<gene>
    <name evidence="2" type="ORF">MKW94_003024</name>
</gene>
<name>A0AA41VDP0_PAPNU</name>